<evidence type="ECO:0000313" key="1">
    <source>
        <dbReference type="EMBL" id="GIX98573.1"/>
    </source>
</evidence>
<dbReference type="EMBL" id="BPLQ01003193">
    <property type="protein sequence ID" value="GIX98573.1"/>
    <property type="molecule type" value="Genomic_DNA"/>
</dbReference>
<gene>
    <name evidence="1" type="ORF">CDAR_452131</name>
</gene>
<name>A0AAV4PQH9_9ARAC</name>
<proteinExistence type="predicted"/>
<dbReference type="AlphaFoldDB" id="A0AAV4PQH9"/>
<sequence>MNNGSAIEKDEMVLSFGPTKGIEKKKGNAKVRVAADLLLPIGMELHKLLNELRVNLVAWMIEMSDLLRRLSDYWMLLLINWLITNNFVRDKITSLVILAN</sequence>
<protein>
    <submittedName>
        <fullName evidence="1">Uncharacterized protein</fullName>
    </submittedName>
</protein>
<dbReference type="Proteomes" id="UP001054837">
    <property type="component" value="Unassembled WGS sequence"/>
</dbReference>
<accession>A0AAV4PQH9</accession>
<reference evidence="1 2" key="1">
    <citation type="submission" date="2021-06" db="EMBL/GenBank/DDBJ databases">
        <title>Caerostris darwini draft genome.</title>
        <authorList>
            <person name="Kono N."/>
            <person name="Arakawa K."/>
        </authorList>
    </citation>
    <scope>NUCLEOTIDE SEQUENCE [LARGE SCALE GENOMIC DNA]</scope>
</reference>
<comment type="caution">
    <text evidence="1">The sequence shown here is derived from an EMBL/GenBank/DDBJ whole genome shotgun (WGS) entry which is preliminary data.</text>
</comment>
<organism evidence="1 2">
    <name type="scientific">Caerostris darwini</name>
    <dbReference type="NCBI Taxonomy" id="1538125"/>
    <lineage>
        <taxon>Eukaryota</taxon>
        <taxon>Metazoa</taxon>
        <taxon>Ecdysozoa</taxon>
        <taxon>Arthropoda</taxon>
        <taxon>Chelicerata</taxon>
        <taxon>Arachnida</taxon>
        <taxon>Araneae</taxon>
        <taxon>Araneomorphae</taxon>
        <taxon>Entelegynae</taxon>
        <taxon>Araneoidea</taxon>
        <taxon>Araneidae</taxon>
        <taxon>Caerostris</taxon>
    </lineage>
</organism>
<keyword evidence="2" id="KW-1185">Reference proteome</keyword>
<evidence type="ECO:0000313" key="2">
    <source>
        <dbReference type="Proteomes" id="UP001054837"/>
    </source>
</evidence>